<organism evidence="2 3">
    <name type="scientific">Phakopsora pachyrhizi</name>
    <name type="common">Asian soybean rust disease fungus</name>
    <dbReference type="NCBI Taxonomy" id="170000"/>
    <lineage>
        <taxon>Eukaryota</taxon>
        <taxon>Fungi</taxon>
        <taxon>Dikarya</taxon>
        <taxon>Basidiomycota</taxon>
        <taxon>Pucciniomycotina</taxon>
        <taxon>Pucciniomycetes</taxon>
        <taxon>Pucciniales</taxon>
        <taxon>Phakopsoraceae</taxon>
        <taxon>Phakopsora</taxon>
    </lineage>
</organism>
<dbReference type="Proteomes" id="UP001153365">
    <property type="component" value="Unassembled WGS sequence"/>
</dbReference>
<accession>A0AAV0B5A5</accession>
<keyword evidence="1" id="KW-0472">Membrane</keyword>
<evidence type="ECO:0000313" key="3">
    <source>
        <dbReference type="Proteomes" id="UP001153365"/>
    </source>
</evidence>
<comment type="caution">
    <text evidence="2">The sequence shown here is derived from an EMBL/GenBank/DDBJ whole genome shotgun (WGS) entry which is preliminary data.</text>
</comment>
<keyword evidence="1" id="KW-0812">Transmembrane</keyword>
<dbReference type="EMBL" id="CALTRL010003040">
    <property type="protein sequence ID" value="CAH7677438.1"/>
    <property type="molecule type" value="Genomic_DNA"/>
</dbReference>
<sequence length="109" mass="13042">MFFFPVYNFMQSHSSIFYSYSLVPSFSILFNIFGKQTLNRNYHNMLLISDILVKLISLLFADFLRKILLNAYFILVNFYVFVNIQTHISLEHIAMFRAVVVFIYLLRKH</sequence>
<name>A0AAV0B5A5_PHAPC</name>
<feature type="transmembrane region" description="Helical" evidence="1">
    <location>
        <begin position="45"/>
        <end position="64"/>
    </location>
</feature>
<dbReference type="AlphaFoldDB" id="A0AAV0B5A5"/>
<gene>
    <name evidence="2" type="ORF">PPACK8108_LOCUS12586</name>
</gene>
<evidence type="ECO:0000256" key="1">
    <source>
        <dbReference type="SAM" id="Phobius"/>
    </source>
</evidence>
<reference evidence="2" key="1">
    <citation type="submission" date="2022-06" db="EMBL/GenBank/DDBJ databases">
        <authorList>
            <consortium name="SYNGENTA / RWTH Aachen University"/>
        </authorList>
    </citation>
    <scope>NUCLEOTIDE SEQUENCE</scope>
</reference>
<keyword evidence="1" id="KW-1133">Transmembrane helix</keyword>
<proteinExistence type="predicted"/>
<evidence type="ECO:0000313" key="2">
    <source>
        <dbReference type="EMBL" id="CAH7677438.1"/>
    </source>
</evidence>
<protein>
    <submittedName>
        <fullName evidence="2">Uncharacterized protein</fullName>
    </submittedName>
</protein>
<feature type="transmembrane region" description="Helical" evidence="1">
    <location>
        <begin position="84"/>
        <end position="106"/>
    </location>
</feature>
<keyword evidence="3" id="KW-1185">Reference proteome</keyword>
<feature type="transmembrane region" description="Helical" evidence="1">
    <location>
        <begin position="15"/>
        <end position="33"/>
    </location>
</feature>